<dbReference type="EMBL" id="BMAW01034849">
    <property type="protein sequence ID" value="GFU36840.1"/>
    <property type="molecule type" value="Genomic_DNA"/>
</dbReference>
<reference evidence="2" key="1">
    <citation type="submission" date="2020-08" db="EMBL/GenBank/DDBJ databases">
        <title>Multicomponent nature underlies the extraordinary mechanical properties of spider dragline silk.</title>
        <authorList>
            <person name="Kono N."/>
            <person name="Nakamura H."/>
            <person name="Mori M."/>
            <person name="Yoshida Y."/>
            <person name="Ohtoshi R."/>
            <person name="Malay A.D."/>
            <person name="Moran D.A.P."/>
            <person name="Tomita M."/>
            <person name="Numata K."/>
            <person name="Arakawa K."/>
        </authorList>
    </citation>
    <scope>NUCLEOTIDE SEQUENCE</scope>
</reference>
<dbReference type="AlphaFoldDB" id="A0A8X6QNS9"/>
<feature type="compositionally biased region" description="Basic and acidic residues" evidence="1">
    <location>
        <begin position="108"/>
        <end position="118"/>
    </location>
</feature>
<name>A0A8X6QNS9_NEPPI</name>
<protein>
    <submittedName>
        <fullName evidence="2">Uncharacterized protein</fullName>
    </submittedName>
</protein>
<evidence type="ECO:0000313" key="3">
    <source>
        <dbReference type="Proteomes" id="UP000887013"/>
    </source>
</evidence>
<gene>
    <name evidence="2" type="ORF">NPIL_220601</name>
</gene>
<proteinExistence type="predicted"/>
<comment type="caution">
    <text evidence="2">The sequence shown here is derived from an EMBL/GenBank/DDBJ whole genome shotgun (WGS) entry which is preliminary data.</text>
</comment>
<organism evidence="2 3">
    <name type="scientific">Nephila pilipes</name>
    <name type="common">Giant wood spider</name>
    <name type="synonym">Nephila maculata</name>
    <dbReference type="NCBI Taxonomy" id="299642"/>
    <lineage>
        <taxon>Eukaryota</taxon>
        <taxon>Metazoa</taxon>
        <taxon>Ecdysozoa</taxon>
        <taxon>Arthropoda</taxon>
        <taxon>Chelicerata</taxon>
        <taxon>Arachnida</taxon>
        <taxon>Araneae</taxon>
        <taxon>Araneomorphae</taxon>
        <taxon>Entelegynae</taxon>
        <taxon>Araneoidea</taxon>
        <taxon>Nephilidae</taxon>
        <taxon>Nephila</taxon>
    </lineage>
</organism>
<evidence type="ECO:0000256" key="1">
    <source>
        <dbReference type="SAM" id="MobiDB-lite"/>
    </source>
</evidence>
<evidence type="ECO:0000313" key="2">
    <source>
        <dbReference type="EMBL" id="GFU36840.1"/>
    </source>
</evidence>
<dbReference type="Proteomes" id="UP000887013">
    <property type="component" value="Unassembled WGS sequence"/>
</dbReference>
<accession>A0A8X6QNS9</accession>
<feature type="region of interest" description="Disordered" evidence="1">
    <location>
        <begin position="96"/>
        <end position="128"/>
    </location>
</feature>
<sequence>MKVENNNVVIWKGSKLIKGNVDHVRIYHPREWDEGIMETDGLNGERSRAEQVETEGNKGLARGKWQIKRMMSEGSTESCNDREGRHQSERRLLVRINGRKRPGTRNMTRREAAVDRKVLSRKSSPGPP</sequence>
<feature type="region of interest" description="Disordered" evidence="1">
    <location>
        <begin position="41"/>
        <end position="60"/>
    </location>
</feature>
<keyword evidence="3" id="KW-1185">Reference proteome</keyword>